<dbReference type="RefSeq" id="WP_117656396.1">
    <property type="nucleotide sequence ID" value="NZ_CABHOD010000003.1"/>
</dbReference>
<evidence type="ECO:0000313" key="2">
    <source>
        <dbReference type="EMBL" id="RGY77919.1"/>
    </source>
</evidence>
<accession>A0A413KEA4</accession>
<reference evidence="2 4" key="1">
    <citation type="submission" date="2018-08" db="EMBL/GenBank/DDBJ databases">
        <title>A genome reference for cultivated species of the human gut microbiota.</title>
        <authorList>
            <person name="Zou Y."/>
            <person name="Xue W."/>
            <person name="Luo G."/>
        </authorList>
    </citation>
    <scope>NUCLEOTIDE SEQUENCE [LARGE SCALE GENOMIC DNA]</scope>
    <source>
        <strain evidence="2 4">CF01-1</strain>
    </source>
</reference>
<name>A0A413KEA4_BIFPS</name>
<evidence type="ECO:0000313" key="4">
    <source>
        <dbReference type="Proteomes" id="UP000284163"/>
    </source>
</evidence>
<comment type="caution">
    <text evidence="2">The sequence shown here is derived from an EMBL/GenBank/DDBJ whole genome shotgun (WGS) entry which is preliminary data.</text>
</comment>
<feature type="region of interest" description="Disordered" evidence="1">
    <location>
        <begin position="65"/>
        <end position="85"/>
    </location>
</feature>
<sequence>MRHVFKATKIGWDEEQEGVWFDSDFYSKEEAEAEFKPYQGTTQRGYPYTGYEYDGEQYHDVTYMGEFDDDDLPQNDTEARQKRKR</sequence>
<evidence type="ECO:0000313" key="5">
    <source>
        <dbReference type="Proteomes" id="UP000331308"/>
    </source>
</evidence>
<proteinExistence type="predicted"/>
<dbReference type="Proteomes" id="UP000331308">
    <property type="component" value="Unassembled WGS sequence"/>
</dbReference>
<reference evidence="3 5" key="2">
    <citation type="submission" date="2019-07" db="EMBL/GenBank/DDBJ databases">
        <authorList>
            <person name="Chang H.-W."/>
            <person name="Raman A."/>
            <person name="Venkatesh S."/>
            <person name="Gehrig J."/>
        </authorList>
    </citation>
    <scope>NUCLEOTIDE SEQUENCE [LARGE SCALE GENOMIC DNA]</scope>
    <source>
        <strain evidence="3">Bifidobacterium_pseudocatenulatum_LFYP_29</strain>
    </source>
</reference>
<protein>
    <submittedName>
        <fullName evidence="2">Uncharacterized protein</fullName>
    </submittedName>
</protein>
<dbReference type="EMBL" id="QSDK01000001">
    <property type="protein sequence ID" value="RGY77919.1"/>
    <property type="molecule type" value="Genomic_DNA"/>
</dbReference>
<dbReference type="AlphaFoldDB" id="A0A413KEA4"/>
<evidence type="ECO:0000313" key="3">
    <source>
        <dbReference type="EMBL" id="VUX62442.1"/>
    </source>
</evidence>
<organism evidence="2 4">
    <name type="scientific">Bifidobacterium pseudocatenulatum</name>
    <dbReference type="NCBI Taxonomy" id="28026"/>
    <lineage>
        <taxon>Bacteria</taxon>
        <taxon>Bacillati</taxon>
        <taxon>Actinomycetota</taxon>
        <taxon>Actinomycetes</taxon>
        <taxon>Bifidobacteriales</taxon>
        <taxon>Bifidobacteriaceae</taxon>
        <taxon>Bifidobacterium</taxon>
    </lineage>
</organism>
<evidence type="ECO:0000256" key="1">
    <source>
        <dbReference type="SAM" id="MobiDB-lite"/>
    </source>
</evidence>
<dbReference type="Proteomes" id="UP000284163">
    <property type="component" value="Unassembled WGS sequence"/>
</dbReference>
<dbReference type="EMBL" id="CABHOD010000003">
    <property type="protein sequence ID" value="VUX62442.1"/>
    <property type="molecule type" value="Genomic_DNA"/>
</dbReference>
<gene>
    <name evidence="3" type="ORF">BPLFYP29_00435</name>
    <name evidence="2" type="ORF">DXA22_00570</name>
</gene>